<dbReference type="InterPro" id="IPR011109">
    <property type="entry name" value="DNA_bind_recombinase_dom"/>
</dbReference>
<dbReference type="CDD" id="cd00338">
    <property type="entry name" value="Ser_Recombinase"/>
    <property type="match status" value="1"/>
</dbReference>
<accession>L7VV93</accession>
<dbReference type="InterPro" id="IPR025827">
    <property type="entry name" value="Zn_ribbon_recom_dom"/>
</dbReference>
<dbReference type="PANTHER" id="PTHR30461:SF23">
    <property type="entry name" value="DNA RECOMBINASE-RELATED"/>
    <property type="match status" value="1"/>
</dbReference>
<dbReference type="SMART" id="SM00857">
    <property type="entry name" value="Resolvase"/>
    <property type="match status" value="1"/>
</dbReference>
<dbReference type="GO" id="GO:0000150">
    <property type="term" value="F:DNA strand exchange activity"/>
    <property type="evidence" value="ECO:0007669"/>
    <property type="project" value="InterPro"/>
</dbReference>
<dbReference type="InterPro" id="IPR006119">
    <property type="entry name" value="Resolv_N"/>
</dbReference>
<reference evidence="2" key="1">
    <citation type="submission" date="2012-09" db="EMBL/GenBank/DDBJ databases">
        <title>Metagenomic Characterization of a Microbial Community in Wastewater Detects High Levels of Antibiotic Resistance.</title>
        <authorList>
            <person name="Abrams M."/>
            <person name="Caldwell A."/>
            <person name="Vandaei E."/>
            <person name="Lee W."/>
            <person name="Perrott J."/>
            <person name="Khan S.Y."/>
            <person name="Ta J."/>
            <person name="Romero D."/>
            <person name="Nguyen V."/>
            <person name="Pourmand N."/>
            <person name="Ouverney C.C."/>
        </authorList>
    </citation>
    <scope>NUCLEOTIDE SEQUENCE</scope>
</reference>
<dbReference type="Pfam" id="PF13408">
    <property type="entry name" value="Zn_ribbon_recom"/>
    <property type="match status" value="1"/>
</dbReference>
<dbReference type="Gene3D" id="3.40.50.1390">
    <property type="entry name" value="Resolvase, N-terminal catalytic domain"/>
    <property type="match status" value="1"/>
</dbReference>
<dbReference type="InterPro" id="IPR038109">
    <property type="entry name" value="DNA_bind_recomb_sf"/>
</dbReference>
<dbReference type="GO" id="GO:0003677">
    <property type="term" value="F:DNA binding"/>
    <property type="evidence" value="ECO:0007669"/>
    <property type="project" value="InterPro"/>
</dbReference>
<name>L7VV93_9BACT</name>
<dbReference type="Pfam" id="PF07508">
    <property type="entry name" value="Recombinase"/>
    <property type="match status" value="1"/>
</dbReference>
<dbReference type="InterPro" id="IPR036162">
    <property type="entry name" value="Resolvase-like_N_sf"/>
</dbReference>
<protein>
    <recommendedName>
        <fullName evidence="1">Recombinase domain-containing protein</fullName>
    </recommendedName>
</protein>
<evidence type="ECO:0000313" key="2">
    <source>
        <dbReference type="EMBL" id="AGC71236.1"/>
    </source>
</evidence>
<sequence length="767" mass="84500">MTRVALYARYSSDNQREASIEDQLRLCRVHAERQSWTIVDSYQDRAVSGASLIRSGIQALLGDALRGRFEVVLAEALDRISRDQEDVAGVFKRMAFAGVKIITLSEGEIGHLHVGLKGTMNALFLKDLADKTRRGLRGRVEAGKSGGGLCYGYAVVKRVDGEGEPIFGERRINDDEARIVRRIYSEFAAGASPRRIAVTLNDEGIPGPFGRTWGDTTIRGHISRGTGILNNELYIGRLIWNRLRYVKDPSTGKRVSRSNPQDERITTEVPELRIVDDDLWQAVRARQAELATIFAATTIGVREARAKRFNEARRPAFLLSGLLTCGTCQGRYGIILQDRYGCLNHHRRGTCNNNRTIRRPAIEQRALTGLTEKLVSGGAVAEAVRAYHQELNRQNRERRAQTSADRPALAKVERAIASMIAAIEDGMYQRTMKARMTELEQQKAEIVARLAVDQPQLLDVNPHVAEVYRRKVERLTDALADPQTNQEAAMALRSLIGDIVLTPGAKRAEVHATLRGELMSILEFAAARNTPGTSVPRTITNAVARPRNHRFSHPCFRGVLDQKRGKVADNPQLNRGGAFGRCNFDVIDEIAKDRDGFPRCGIPFCQGFVNSRHFGAVALARLGMDGDRGALSARVKLGVDPVLLCLQLCELTAERFAVAMPVHDHLKHVLDLALDRTQLARQVVPSTMSLLGKSVTLDPIGLDRLGDDVGGQEKLLERRQNPLLDVGRPDRSAVGAAVGVLERRTPHIAVAHDTVAAATAGTFQQAG</sequence>
<dbReference type="SUPFAM" id="SSF53041">
    <property type="entry name" value="Resolvase-like"/>
    <property type="match status" value="1"/>
</dbReference>
<dbReference type="InterPro" id="IPR050639">
    <property type="entry name" value="SSR_resolvase"/>
</dbReference>
<dbReference type="PROSITE" id="PS51737">
    <property type="entry name" value="RECOMBINASE_DNA_BIND"/>
    <property type="match status" value="1"/>
</dbReference>
<proteinExistence type="predicted"/>
<dbReference type="Gene3D" id="3.90.1750.20">
    <property type="entry name" value="Putative Large Serine Recombinase, Chain B, Domain 2"/>
    <property type="match status" value="1"/>
</dbReference>
<dbReference type="EMBL" id="JX649866">
    <property type="protein sequence ID" value="AGC71236.1"/>
    <property type="molecule type" value="Genomic_DNA"/>
</dbReference>
<dbReference type="PANTHER" id="PTHR30461">
    <property type="entry name" value="DNA-INVERTASE FROM LAMBDOID PROPHAGE"/>
    <property type="match status" value="1"/>
</dbReference>
<dbReference type="Pfam" id="PF00239">
    <property type="entry name" value="Resolvase"/>
    <property type="match status" value="1"/>
</dbReference>
<dbReference type="AlphaFoldDB" id="L7VV93"/>
<organism evidence="2">
    <name type="scientific">uncultured bacterium A1Q1_fos_75</name>
    <dbReference type="NCBI Taxonomy" id="1256589"/>
    <lineage>
        <taxon>Bacteria</taxon>
        <taxon>environmental samples</taxon>
    </lineage>
</organism>
<evidence type="ECO:0000259" key="1">
    <source>
        <dbReference type="PROSITE" id="PS51737"/>
    </source>
</evidence>
<feature type="domain" description="Recombinase" evidence="1">
    <location>
        <begin position="150"/>
        <end position="293"/>
    </location>
</feature>